<dbReference type="EMBL" id="QPJB01000007">
    <property type="protein sequence ID" value="RCW33331.1"/>
    <property type="molecule type" value="Genomic_DNA"/>
</dbReference>
<feature type="transmembrane region" description="Helical" evidence="9">
    <location>
        <begin position="287"/>
        <end position="307"/>
    </location>
</feature>
<dbReference type="NCBIfam" id="TIGR00400">
    <property type="entry name" value="mgtE"/>
    <property type="match status" value="1"/>
</dbReference>
<evidence type="ECO:0000256" key="8">
    <source>
        <dbReference type="PROSITE-ProRule" id="PRU00703"/>
    </source>
</evidence>
<proteinExistence type="inferred from homology"/>
<evidence type="ECO:0000256" key="1">
    <source>
        <dbReference type="ARBA" id="ARBA00004141"/>
    </source>
</evidence>
<comment type="subcellular location">
    <subcellularLocation>
        <location evidence="9">Cell membrane</location>
        <topology evidence="9">Multi-pass membrane protein</topology>
    </subcellularLocation>
    <subcellularLocation>
        <location evidence="1">Membrane</location>
        <topology evidence="1">Multi-pass membrane protein</topology>
    </subcellularLocation>
</comment>
<comment type="subunit">
    <text evidence="9">Homodimer.</text>
</comment>
<dbReference type="Proteomes" id="UP000253647">
    <property type="component" value="Unassembled WGS sequence"/>
</dbReference>
<dbReference type="CDD" id="cd04606">
    <property type="entry name" value="CBS_pair_Mg_transporter"/>
    <property type="match status" value="1"/>
</dbReference>
<dbReference type="PROSITE" id="PS51371">
    <property type="entry name" value="CBS"/>
    <property type="match status" value="2"/>
</dbReference>
<name>A0A368V2W4_MARNT</name>
<sequence>MTEAIELELKDQIRELLGQDNWEQALALLSSRHPADVGSVIDELEPDYAYGLFDRLELARQAKVLAYLSTSHQLSMVRRLNQHALARLFTEMNADERADLYQELPEDVQEILMPALAKAEREDLLRLAGYEEGTVGAIMTSEYATLPGHISARRAVERLRAQALNKETIYIAYVLDSERRLLGTITLAGLVIAPDDQKVEELIHRDTVSVNVHDPQSRAAKLIADYDLLAIPVVDDHEAMVGIVTHDDAMDVQEAEATEDFHKGATVGAMPSGVGQASLKTLYQKRILWLILLVFANVFSGASIALYEDTLAAHIGLVFFLPLLIASSGNAGTQSATLMVRAMATGDVVTRDWGRMLLREVSVGLALGLTMAFAVAGIGLVRSGPEMATVAALTMVIVVLAGSLIGMSLPFLLNRLNLDPATASGPVVTFIADVAGILIYFAIATAILTLPT</sequence>
<keyword evidence="9" id="KW-0479">Metal-binding</keyword>
<dbReference type="EMBL" id="QPJI01000033">
    <property type="protein sequence ID" value="RCW62110.1"/>
    <property type="molecule type" value="Genomic_DNA"/>
</dbReference>
<comment type="similarity">
    <text evidence="2 9">Belongs to the SLC41A transporter family.</text>
</comment>
<evidence type="ECO:0000313" key="13">
    <source>
        <dbReference type="EMBL" id="RCW62110.1"/>
    </source>
</evidence>
<dbReference type="PANTHER" id="PTHR43773:SF1">
    <property type="entry name" value="MAGNESIUM TRANSPORTER MGTE"/>
    <property type="match status" value="1"/>
</dbReference>
<dbReference type="Pfam" id="PF01769">
    <property type="entry name" value="MgtE"/>
    <property type="match status" value="1"/>
</dbReference>
<keyword evidence="7 9" id="KW-0472">Membrane</keyword>
<keyword evidence="8" id="KW-0129">CBS domain</keyword>
<dbReference type="InterPro" id="IPR046342">
    <property type="entry name" value="CBS_dom_sf"/>
</dbReference>
<dbReference type="SUPFAM" id="SSF54631">
    <property type="entry name" value="CBS-domain pair"/>
    <property type="match status" value="1"/>
</dbReference>
<dbReference type="SUPFAM" id="SSF158791">
    <property type="entry name" value="MgtE N-terminal domain-like"/>
    <property type="match status" value="1"/>
</dbReference>
<dbReference type="Proteomes" id="UP000253065">
    <property type="component" value="Unassembled WGS sequence"/>
</dbReference>
<accession>A0A368V2W4</accession>
<keyword evidence="4 9" id="KW-0812">Transmembrane</keyword>
<feature type="transmembrane region" description="Helical" evidence="9">
    <location>
        <begin position="313"/>
        <end position="333"/>
    </location>
</feature>
<feature type="domain" description="CBS" evidence="10">
    <location>
        <begin position="139"/>
        <end position="201"/>
    </location>
</feature>
<keyword evidence="6 9" id="KW-1133">Transmembrane helix</keyword>
<evidence type="ECO:0000256" key="5">
    <source>
        <dbReference type="ARBA" id="ARBA00022842"/>
    </source>
</evidence>
<dbReference type="RefSeq" id="WP_235853457.1">
    <property type="nucleotide sequence ID" value="NZ_QNSA01000007.1"/>
</dbReference>
<evidence type="ECO:0000313" key="15">
    <source>
        <dbReference type="Proteomes" id="UP000253065"/>
    </source>
</evidence>
<dbReference type="Proteomes" id="UP000252795">
    <property type="component" value="Unassembled WGS sequence"/>
</dbReference>
<evidence type="ECO:0000256" key="4">
    <source>
        <dbReference type="ARBA" id="ARBA00022692"/>
    </source>
</evidence>
<comment type="function">
    <text evidence="9">Acts as a magnesium transporter.</text>
</comment>
<dbReference type="EMBL" id="QNSA01000007">
    <property type="protein sequence ID" value="RBP72404.1"/>
    <property type="molecule type" value="Genomic_DNA"/>
</dbReference>
<dbReference type="InterPro" id="IPR000644">
    <property type="entry name" value="CBS_dom"/>
</dbReference>
<evidence type="ECO:0000256" key="9">
    <source>
        <dbReference type="RuleBase" id="RU362011"/>
    </source>
</evidence>
<evidence type="ECO:0000313" key="14">
    <source>
        <dbReference type="Proteomes" id="UP000252795"/>
    </source>
</evidence>
<dbReference type="SMART" id="SM00116">
    <property type="entry name" value="CBS"/>
    <property type="match status" value="2"/>
</dbReference>
<gene>
    <name evidence="12" type="ORF">DET51_1072</name>
    <name evidence="13" type="ORF">DET61_1335</name>
    <name evidence="11" type="ORF">DET64_1072</name>
</gene>
<dbReference type="InterPro" id="IPR006667">
    <property type="entry name" value="SLC41_membr_dom"/>
</dbReference>
<dbReference type="PANTHER" id="PTHR43773">
    <property type="entry name" value="MAGNESIUM TRANSPORTER MGTE"/>
    <property type="match status" value="1"/>
</dbReference>
<dbReference type="SUPFAM" id="SSF161093">
    <property type="entry name" value="MgtE membrane domain-like"/>
    <property type="match status" value="1"/>
</dbReference>
<evidence type="ECO:0000256" key="2">
    <source>
        <dbReference type="ARBA" id="ARBA00009749"/>
    </source>
</evidence>
<dbReference type="Gene3D" id="1.10.357.20">
    <property type="entry name" value="SLC41 divalent cation transporters, integral membrane domain"/>
    <property type="match status" value="1"/>
</dbReference>
<keyword evidence="15" id="KW-1185">Reference proteome</keyword>
<keyword evidence="3 9" id="KW-0813">Transport</keyword>
<feature type="transmembrane region" description="Helical" evidence="9">
    <location>
        <begin position="387"/>
        <end position="413"/>
    </location>
</feature>
<comment type="caution">
    <text evidence="12">The sequence shown here is derived from an EMBL/GenBank/DDBJ whole genome shotgun (WGS) entry which is preliminary data.</text>
</comment>
<dbReference type="InterPro" id="IPR036739">
    <property type="entry name" value="SLC41_membr_dom_sf"/>
</dbReference>
<evidence type="ECO:0000313" key="16">
    <source>
        <dbReference type="Proteomes" id="UP000253647"/>
    </source>
</evidence>
<protein>
    <recommendedName>
        <fullName evidence="9">Magnesium transporter MgtE</fullName>
    </recommendedName>
</protein>
<dbReference type="Gene3D" id="3.10.580.10">
    <property type="entry name" value="CBS-domain"/>
    <property type="match status" value="1"/>
</dbReference>
<evidence type="ECO:0000313" key="12">
    <source>
        <dbReference type="EMBL" id="RCW33331.1"/>
    </source>
</evidence>
<dbReference type="InterPro" id="IPR006668">
    <property type="entry name" value="Mg_transptr_MgtE_intracell_dom"/>
</dbReference>
<dbReference type="Pfam" id="PF03448">
    <property type="entry name" value="MgtE_N"/>
    <property type="match status" value="1"/>
</dbReference>
<dbReference type="GO" id="GO:0005886">
    <property type="term" value="C:plasma membrane"/>
    <property type="evidence" value="ECO:0007669"/>
    <property type="project" value="UniProtKB-SubCell"/>
</dbReference>
<organism evidence="12 14">
    <name type="scientific">Marinobacter nauticus</name>
    <name type="common">Marinobacter hydrocarbonoclasticus</name>
    <name type="synonym">Marinobacter aquaeolei</name>
    <dbReference type="NCBI Taxonomy" id="2743"/>
    <lineage>
        <taxon>Bacteria</taxon>
        <taxon>Pseudomonadati</taxon>
        <taxon>Pseudomonadota</taxon>
        <taxon>Gammaproteobacteria</taxon>
        <taxon>Pseudomonadales</taxon>
        <taxon>Marinobacteraceae</taxon>
        <taxon>Marinobacter</taxon>
    </lineage>
</organism>
<evidence type="ECO:0000259" key="10">
    <source>
        <dbReference type="PROSITE" id="PS51371"/>
    </source>
</evidence>
<dbReference type="GO" id="GO:0015095">
    <property type="term" value="F:magnesium ion transmembrane transporter activity"/>
    <property type="evidence" value="ECO:0007669"/>
    <property type="project" value="UniProtKB-UniRule"/>
</dbReference>
<dbReference type="GO" id="GO:0046872">
    <property type="term" value="F:metal ion binding"/>
    <property type="evidence" value="ECO:0007669"/>
    <property type="project" value="UniProtKB-KW"/>
</dbReference>
<feature type="domain" description="CBS" evidence="10">
    <location>
        <begin position="203"/>
        <end position="259"/>
    </location>
</feature>
<feature type="transmembrane region" description="Helical" evidence="9">
    <location>
        <begin position="361"/>
        <end position="381"/>
    </location>
</feature>
<reference evidence="14 16" key="1">
    <citation type="submission" date="2018-07" db="EMBL/GenBank/DDBJ databases">
        <title>Freshwater and sediment microbial communities from various areas in North America, analyzing microbe dynamics in response to fracking.</title>
        <authorList>
            <person name="Lamendella R."/>
        </authorList>
    </citation>
    <scope>NUCLEOTIDE SEQUENCE [LARGE SCALE GENOMIC DNA]</scope>
    <source>
        <strain evidence="13 16">105B</strain>
        <strain evidence="12 14">114E</strain>
        <strain evidence="11 15">114E_o</strain>
    </source>
</reference>
<keyword evidence="9" id="KW-1003">Cell membrane</keyword>
<dbReference type="AlphaFoldDB" id="A0A368V2W4"/>
<feature type="transmembrane region" description="Helical" evidence="9">
    <location>
        <begin position="425"/>
        <end position="450"/>
    </location>
</feature>
<keyword evidence="5 9" id="KW-0460">Magnesium</keyword>
<dbReference type="SMART" id="SM00924">
    <property type="entry name" value="MgtE_N"/>
    <property type="match status" value="1"/>
</dbReference>
<evidence type="ECO:0000256" key="3">
    <source>
        <dbReference type="ARBA" id="ARBA00022448"/>
    </source>
</evidence>
<dbReference type="InterPro" id="IPR038076">
    <property type="entry name" value="MgtE_N_sf"/>
</dbReference>
<evidence type="ECO:0000256" key="7">
    <source>
        <dbReference type="ARBA" id="ARBA00023136"/>
    </source>
</evidence>
<dbReference type="Pfam" id="PF00571">
    <property type="entry name" value="CBS"/>
    <property type="match status" value="2"/>
</dbReference>
<dbReference type="Gene3D" id="1.25.60.10">
    <property type="entry name" value="MgtE N-terminal domain-like"/>
    <property type="match status" value="1"/>
</dbReference>
<evidence type="ECO:0000313" key="11">
    <source>
        <dbReference type="EMBL" id="RBP72404.1"/>
    </source>
</evidence>
<dbReference type="InterPro" id="IPR006669">
    <property type="entry name" value="MgtE_transporter"/>
</dbReference>
<evidence type="ECO:0000256" key="6">
    <source>
        <dbReference type="ARBA" id="ARBA00022989"/>
    </source>
</evidence>